<reference evidence="1 2" key="1">
    <citation type="journal article" date="2020" name="Nature">
        <title>Six reference-quality genomes reveal evolution of bat adaptations.</title>
        <authorList>
            <person name="Jebb D."/>
            <person name="Huang Z."/>
            <person name="Pippel M."/>
            <person name="Hughes G.M."/>
            <person name="Lavrichenko K."/>
            <person name="Devanna P."/>
            <person name="Winkler S."/>
            <person name="Jermiin L.S."/>
            <person name="Skirmuntt E.C."/>
            <person name="Katzourakis A."/>
            <person name="Burkitt-Gray L."/>
            <person name="Ray D.A."/>
            <person name="Sullivan K.A.M."/>
            <person name="Roscito J.G."/>
            <person name="Kirilenko B.M."/>
            <person name="Davalos L.M."/>
            <person name="Corthals A.P."/>
            <person name="Power M.L."/>
            <person name="Jones G."/>
            <person name="Ransome R.D."/>
            <person name="Dechmann D.K.N."/>
            <person name="Locatelli A.G."/>
            <person name="Puechmaille S.J."/>
            <person name="Fedrigo O."/>
            <person name="Jarvis E.D."/>
            <person name="Hiller M."/>
            <person name="Vernes S.C."/>
            <person name="Myers E.W."/>
            <person name="Teeling E.C."/>
        </authorList>
    </citation>
    <scope>NUCLEOTIDE SEQUENCE [LARGE SCALE GENOMIC DNA]</scope>
    <source>
        <strain evidence="1">Bat1K_MPI-CBG_1</strain>
    </source>
</reference>
<organism evidence="1 2">
    <name type="scientific">Phyllostomus discolor</name>
    <name type="common">pale spear-nosed bat</name>
    <dbReference type="NCBI Taxonomy" id="89673"/>
    <lineage>
        <taxon>Eukaryota</taxon>
        <taxon>Metazoa</taxon>
        <taxon>Chordata</taxon>
        <taxon>Craniata</taxon>
        <taxon>Vertebrata</taxon>
        <taxon>Euteleostomi</taxon>
        <taxon>Mammalia</taxon>
        <taxon>Eutheria</taxon>
        <taxon>Laurasiatheria</taxon>
        <taxon>Chiroptera</taxon>
        <taxon>Yangochiroptera</taxon>
        <taxon>Phyllostomidae</taxon>
        <taxon>Phyllostominae</taxon>
        <taxon>Phyllostomus</taxon>
    </lineage>
</organism>
<gene>
    <name evidence="1" type="ORF">HJG60_011625</name>
</gene>
<proteinExistence type="predicted"/>
<protein>
    <submittedName>
        <fullName evidence="1">Uncharacterized protein</fullName>
    </submittedName>
</protein>
<accession>A0A833ZZC5</accession>
<dbReference type="AlphaFoldDB" id="A0A833ZZC5"/>
<dbReference type="EMBL" id="JABVXQ010000007">
    <property type="protein sequence ID" value="KAF6099901.1"/>
    <property type="molecule type" value="Genomic_DNA"/>
</dbReference>
<dbReference type="Proteomes" id="UP000664940">
    <property type="component" value="Unassembled WGS sequence"/>
</dbReference>
<comment type="caution">
    <text evidence="1">The sequence shown here is derived from an EMBL/GenBank/DDBJ whole genome shotgun (WGS) entry which is preliminary data.</text>
</comment>
<name>A0A833ZZC5_9CHIR</name>
<evidence type="ECO:0000313" key="2">
    <source>
        <dbReference type="Proteomes" id="UP000664940"/>
    </source>
</evidence>
<evidence type="ECO:0000313" key="1">
    <source>
        <dbReference type="EMBL" id="KAF6099901.1"/>
    </source>
</evidence>
<sequence length="200" mass="22382">MQFPTQNFYFQIHLLNIFACAILRGPHLNWLQMVRPPTTRTSAKLEHTFITQPVLILEGCLSDFCSFNLSVTELNPAWFRASPVSEDTFQAGSAECKDKSLRSHLKPRFGSVCAGWTRSLSGCRASPHFRPRPPSRPPRPRSALRVSACSGSACHSLLPTVAVPERASQLPCARRAHLLMRASKSRPHVRIHSGFVFIHI</sequence>